<organism evidence="2 3">
    <name type="scientific">Marinobacter nauticus (strain ATCC 700491 / DSM 11845 / VT8)</name>
    <name type="common">Marinobacter aquaeolei</name>
    <dbReference type="NCBI Taxonomy" id="351348"/>
    <lineage>
        <taxon>Bacteria</taxon>
        <taxon>Pseudomonadati</taxon>
        <taxon>Pseudomonadota</taxon>
        <taxon>Gammaproteobacteria</taxon>
        <taxon>Pseudomonadales</taxon>
        <taxon>Marinobacteraceae</taxon>
        <taxon>Marinobacter</taxon>
    </lineage>
</organism>
<gene>
    <name evidence="2" type="ordered locus">Maqu_1817</name>
</gene>
<accession>A1U1N0</accession>
<reference evidence="3" key="1">
    <citation type="journal article" date="2011" name="Appl. Environ. Microbiol.">
        <title>Genomic potential of Marinobacter aquaeolei, a biogeochemical 'opportunitroph'.</title>
        <authorList>
            <person name="Singer E."/>
            <person name="Webb E.A."/>
            <person name="Nelson W.C."/>
            <person name="Heidelberg J.F."/>
            <person name="Ivanova N."/>
            <person name="Pati A."/>
            <person name="Edwards K.J."/>
        </authorList>
    </citation>
    <scope>NUCLEOTIDE SEQUENCE [LARGE SCALE GENOMIC DNA]</scope>
    <source>
        <strain evidence="3">ATCC 700491 / DSM 11845 / VT8</strain>
    </source>
</reference>
<sequence precursor="true">MVPAMRILSILSSLSLVALLLMATGCSSVKPWVKPYERDNLADPVMSLSRHGTADAYMHHVYQARESARGAEGGSGGGCGCN</sequence>
<proteinExistence type="predicted"/>
<dbReference type="STRING" id="351348.Maqu_1817"/>
<evidence type="ECO:0000313" key="2">
    <source>
        <dbReference type="EMBL" id="ABM18899.1"/>
    </source>
</evidence>
<dbReference type="Pfam" id="PF14086">
    <property type="entry name" value="DUF4266"/>
    <property type="match status" value="1"/>
</dbReference>
<dbReference type="KEGG" id="maq:Maqu_1817"/>
<dbReference type="Proteomes" id="UP000000998">
    <property type="component" value="Chromosome"/>
</dbReference>
<dbReference type="AlphaFoldDB" id="A1U1N0"/>
<evidence type="ECO:0000313" key="3">
    <source>
        <dbReference type="Proteomes" id="UP000000998"/>
    </source>
</evidence>
<name>A1U1N0_MARN8</name>
<dbReference type="eggNOG" id="ENOG5032YN8">
    <property type="taxonomic scope" value="Bacteria"/>
</dbReference>
<evidence type="ECO:0000259" key="1">
    <source>
        <dbReference type="Pfam" id="PF14086"/>
    </source>
</evidence>
<dbReference type="InterPro" id="IPR025362">
    <property type="entry name" value="DUF4266"/>
</dbReference>
<protein>
    <recommendedName>
        <fullName evidence="1">DUF4266 domain-containing protein</fullName>
    </recommendedName>
</protein>
<dbReference type="EMBL" id="CP000514">
    <property type="protein sequence ID" value="ABM18899.1"/>
    <property type="molecule type" value="Genomic_DNA"/>
</dbReference>
<dbReference type="PROSITE" id="PS51257">
    <property type="entry name" value="PROKAR_LIPOPROTEIN"/>
    <property type="match status" value="1"/>
</dbReference>
<dbReference type="HOGENOM" id="CLU_177704_0_0_6"/>
<feature type="domain" description="DUF4266" evidence="1">
    <location>
        <begin position="33"/>
        <end position="82"/>
    </location>
</feature>